<sequence>MEVYMCGYCTKEVGDILKPVIERTKLKKNVLWEEICEALRNHNYKLTTEEVKVKWKYLRDQYIRERKKLKEYIPSGASGLQQTLKTTSFKYYKIMTFLNDTVERNPTTSSRSSTDDKLDDTDNENTPKVKKARKKADQHCELTKAVLDFIKEPVSQTSPELTGVDGFLIRLVESLKKITIQETMPTRNKYLANGNSNRLRKIIFHSASYAYALRVNLNAALYDKFYINENLSSKIVQLGENEANKTLGILWNANQDNIQYTIMSISENSIASKRVILSIISQIFDPLGLLGPIIITAKILLQKLWQEKISWDEAIPQNLQTIWSQFLVDNEHNSEMIPEERIISNVGAVVNKFELFNNFSCLHKLQRVFAYCLRFINNSRTTDKKQGPLSNFELENSLYTLVRLAQQESFSNDYTKLTENKFVDKKSNLLSLNPILDKNKLMRVGGRIQNSNCSFDKRHPIILPAKHKITYLILRQEHVRLLHCGPTLLLSSIRERFWPISGQSSFDI</sequence>
<proteinExistence type="predicted"/>
<name>A0AAV8Z2C2_9CUCU</name>
<accession>A0AAV8Z2C2</accession>
<dbReference type="PANTHER" id="PTHR47331">
    <property type="entry name" value="PHD-TYPE DOMAIN-CONTAINING PROTEIN"/>
    <property type="match status" value="1"/>
</dbReference>
<dbReference type="Proteomes" id="UP001162162">
    <property type="component" value="Unassembled WGS sequence"/>
</dbReference>
<keyword evidence="4" id="KW-1185">Reference proteome</keyword>
<protein>
    <recommendedName>
        <fullName evidence="2">MADF domain-containing protein</fullName>
    </recommendedName>
</protein>
<dbReference type="Pfam" id="PF05380">
    <property type="entry name" value="Peptidase_A17"/>
    <property type="match status" value="1"/>
</dbReference>
<evidence type="ECO:0000313" key="4">
    <source>
        <dbReference type="Proteomes" id="UP001162162"/>
    </source>
</evidence>
<evidence type="ECO:0000259" key="2">
    <source>
        <dbReference type="PROSITE" id="PS51029"/>
    </source>
</evidence>
<organism evidence="3 4">
    <name type="scientific">Aromia moschata</name>
    <dbReference type="NCBI Taxonomy" id="1265417"/>
    <lineage>
        <taxon>Eukaryota</taxon>
        <taxon>Metazoa</taxon>
        <taxon>Ecdysozoa</taxon>
        <taxon>Arthropoda</taxon>
        <taxon>Hexapoda</taxon>
        <taxon>Insecta</taxon>
        <taxon>Pterygota</taxon>
        <taxon>Neoptera</taxon>
        <taxon>Endopterygota</taxon>
        <taxon>Coleoptera</taxon>
        <taxon>Polyphaga</taxon>
        <taxon>Cucujiformia</taxon>
        <taxon>Chrysomeloidea</taxon>
        <taxon>Cerambycidae</taxon>
        <taxon>Cerambycinae</taxon>
        <taxon>Callichromatini</taxon>
        <taxon>Aromia</taxon>
    </lineage>
</organism>
<gene>
    <name evidence="3" type="ORF">NQ318_007757</name>
</gene>
<evidence type="ECO:0000313" key="3">
    <source>
        <dbReference type="EMBL" id="KAJ8957195.1"/>
    </source>
</evidence>
<dbReference type="PROSITE" id="PS51029">
    <property type="entry name" value="MADF"/>
    <property type="match status" value="1"/>
</dbReference>
<reference evidence="3" key="1">
    <citation type="journal article" date="2023" name="Insect Mol. Biol.">
        <title>Genome sequencing provides insights into the evolution of gene families encoding plant cell wall-degrading enzymes in longhorned beetles.</title>
        <authorList>
            <person name="Shin N.R."/>
            <person name="Okamura Y."/>
            <person name="Kirsch R."/>
            <person name="Pauchet Y."/>
        </authorList>
    </citation>
    <scope>NUCLEOTIDE SEQUENCE</scope>
    <source>
        <strain evidence="3">AMC_N1</strain>
    </source>
</reference>
<dbReference type="InterPro" id="IPR006578">
    <property type="entry name" value="MADF-dom"/>
</dbReference>
<comment type="caution">
    <text evidence="3">The sequence shown here is derived from an EMBL/GenBank/DDBJ whole genome shotgun (WGS) entry which is preliminary data.</text>
</comment>
<feature type="region of interest" description="Disordered" evidence="1">
    <location>
        <begin position="103"/>
        <end position="134"/>
    </location>
</feature>
<dbReference type="EMBL" id="JAPWTK010000024">
    <property type="protein sequence ID" value="KAJ8957195.1"/>
    <property type="molecule type" value="Genomic_DNA"/>
</dbReference>
<dbReference type="AlphaFoldDB" id="A0AAV8Z2C2"/>
<evidence type="ECO:0000256" key="1">
    <source>
        <dbReference type="SAM" id="MobiDB-lite"/>
    </source>
</evidence>
<feature type="domain" description="MADF" evidence="2">
    <location>
        <begin position="1"/>
        <end position="103"/>
    </location>
</feature>
<dbReference type="PANTHER" id="PTHR47331:SF2">
    <property type="match status" value="1"/>
</dbReference>
<dbReference type="Pfam" id="PF10545">
    <property type="entry name" value="MADF_DNA_bdg"/>
    <property type="match status" value="1"/>
</dbReference>
<dbReference type="Gene3D" id="1.10.10.60">
    <property type="entry name" value="Homeodomain-like"/>
    <property type="match status" value="1"/>
</dbReference>
<dbReference type="InterPro" id="IPR008042">
    <property type="entry name" value="Retrotrans_Pao"/>
</dbReference>